<proteinExistence type="predicted"/>
<comment type="caution">
    <text evidence="1">The sequence shown here is derived from an EMBL/GenBank/DDBJ whole genome shotgun (WGS) entry which is preliminary data.</text>
</comment>
<sequence length="98" mass="10726">MGSGSIHFEQVVDCLGAREEGAIWKGGVCDTIVLGGDCLSGIRVDGTVEVWWCESEPRDVQWIQRMSWTGDDPTSSLIDDIRTGVEKATIACERKRPG</sequence>
<evidence type="ECO:0000313" key="1">
    <source>
        <dbReference type="EMBL" id="PXF22376.1"/>
    </source>
</evidence>
<organism evidence="1 2">
    <name type="scientific">Candidatus Thalassarchaeum betae</name>
    <dbReference type="NCBI Taxonomy" id="2599289"/>
    <lineage>
        <taxon>Archaea</taxon>
        <taxon>Methanobacteriati</taxon>
        <taxon>Thermoplasmatota</taxon>
        <taxon>Candidatus Poseidoniia</taxon>
        <taxon>Candidatus Poseidoniales</taxon>
        <taxon>Candidatus Thalassarchaeaceae</taxon>
        <taxon>Candidatus Thalassarchaeum</taxon>
    </lineage>
</organism>
<protein>
    <submittedName>
        <fullName evidence="1">Uncharacterized protein</fullName>
    </submittedName>
</protein>
<accession>A0A2V3HTZ2</accession>
<name>A0A2V3HTZ2_9ARCH</name>
<reference evidence="1 2" key="1">
    <citation type="journal article" date="2015" name="Nat. Commun.">
        <title>Genomic and transcriptomic evidence for scavenging of diverse organic compounds by widespread deep-sea archaea.</title>
        <authorList>
            <person name="Li M."/>
            <person name="Baker B.J."/>
            <person name="Anantharaman K."/>
            <person name="Jain S."/>
            <person name="Breier J.A."/>
            <person name="Dick G.J."/>
        </authorList>
    </citation>
    <scope>NUCLEOTIDE SEQUENCE [LARGE SCALE GENOMIC DNA]</scope>
    <source>
        <strain evidence="1">Cayman_51_deep</strain>
    </source>
</reference>
<gene>
    <name evidence="1" type="ORF">CXX69_00060</name>
</gene>
<dbReference type="AlphaFoldDB" id="A0A2V3HTZ2"/>
<dbReference type="Proteomes" id="UP000248161">
    <property type="component" value="Unassembled WGS sequence"/>
</dbReference>
<evidence type="ECO:0000313" key="2">
    <source>
        <dbReference type="Proteomes" id="UP000248161"/>
    </source>
</evidence>
<dbReference type="EMBL" id="PSPG01000001">
    <property type="protein sequence ID" value="PXF22376.1"/>
    <property type="molecule type" value="Genomic_DNA"/>
</dbReference>